<proteinExistence type="predicted"/>
<evidence type="ECO:0000256" key="1">
    <source>
        <dbReference type="SAM" id="Coils"/>
    </source>
</evidence>
<feature type="coiled-coil region" evidence="1">
    <location>
        <begin position="83"/>
        <end position="124"/>
    </location>
</feature>
<keyword evidence="1" id="KW-0175">Coiled coil</keyword>
<evidence type="ECO:0000313" key="3">
    <source>
        <dbReference type="Proteomes" id="UP000192491"/>
    </source>
</evidence>
<gene>
    <name evidence="2" type="ORF">BWK73_09280</name>
</gene>
<dbReference type="Proteomes" id="UP000192491">
    <property type="component" value="Unassembled WGS sequence"/>
</dbReference>
<evidence type="ECO:0000313" key="2">
    <source>
        <dbReference type="EMBL" id="OQX14576.1"/>
    </source>
</evidence>
<protein>
    <submittedName>
        <fullName evidence="2">Uncharacterized protein</fullName>
    </submittedName>
</protein>
<dbReference type="AlphaFoldDB" id="A0A1Y1QV80"/>
<name>A0A1Y1QV80_9GAMM</name>
<comment type="caution">
    <text evidence="2">The sequence shown here is derived from an EMBL/GenBank/DDBJ whole genome shotgun (WGS) entry which is preliminary data.</text>
</comment>
<dbReference type="EMBL" id="MTEJ01000027">
    <property type="protein sequence ID" value="OQX14576.1"/>
    <property type="molecule type" value="Genomic_DNA"/>
</dbReference>
<organism evidence="2 3">
    <name type="scientific">Thiothrix lacustris</name>
    <dbReference type="NCBI Taxonomy" id="525917"/>
    <lineage>
        <taxon>Bacteria</taxon>
        <taxon>Pseudomonadati</taxon>
        <taxon>Pseudomonadota</taxon>
        <taxon>Gammaproteobacteria</taxon>
        <taxon>Thiotrichales</taxon>
        <taxon>Thiotrichaceae</taxon>
        <taxon>Thiothrix</taxon>
    </lineage>
</organism>
<sequence length="144" mass="16639">MEIDNSEIKSENVVPFERKPQTMLENHKIKKPVNPKSSYCRHKSTKLDAENREIICCDCGSRVDAFDWIKATLEENARFWNERVALQKEIQKKQQQLDALKEEEARIKARLRNAKESLTKAESKTADRSVAEKHLNSLNALLSS</sequence>
<accession>A0A1Y1QV80</accession>
<reference evidence="2 3" key="1">
    <citation type="submission" date="2017-01" db="EMBL/GenBank/DDBJ databases">
        <title>Novel large sulfur bacteria in the metagenomes of groundwater-fed chemosynthetic microbial mats in the Lake Huron basin.</title>
        <authorList>
            <person name="Sharrar A.M."/>
            <person name="Flood B.E."/>
            <person name="Bailey J.V."/>
            <person name="Jones D.S."/>
            <person name="Biddanda B."/>
            <person name="Ruberg S.A."/>
            <person name="Marcus D.N."/>
            <person name="Dick G.J."/>
        </authorList>
    </citation>
    <scope>NUCLEOTIDE SEQUENCE [LARGE SCALE GENOMIC DNA]</scope>
    <source>
        <strain evidence="2">A8</strain>
    </source>
</reference>